<comment type="subcellular location">
    <subcellularLocation>
        <location evidence="1 6">Secreted</location>
    </subcellularLocation>
</comment>
<evidence type="ECO:0000256" key="1">
    <source>
        <dbReference type="ARBA" id="ARBA00004613"/>
    </source>
</evidence>
<comment type="function">
    <text evidence="6">Salivary chemokine-binding protein which binds to host chemokines.</text>
</comment>
<evidence type="ECO:0000256" key="5">
    <source>
        <dbReference type="ARBA" id="ARBA00023180"/>
    </source>
</evidence>
<organism evidence="8">
    <name type="scientific">Amblyomma triste</name>
    <name type="common">Neotropical tick</name>
    <dbReference type="NCBI Taxonomy" id="251400"/>
    <lineage>
        <taxon>Eukaryota</taxon>
        <taxon>Metazoa</taxon>
        <taxon>Ecdysozoa</taxon>
        <taxon>Arthropoda</taxon>
        <taxon>Chelicerata</taxon>
        <taxon>Arachnida</taxon>
        <taxon>Acari</taxon>
        <taxon>Parasitiformes</taxon>
        <taxon>Ixodida</taxon>
        <taxon>Ixodoidea</taxon>
        <taxon>Ixodidae</taxon>
        <taxon>Amblyomminae</taxon>
        <taxon>Amblyomma</taxon>
    </lineage>
</organism>
<reference evidence="8" key="1">
    <citation type="submission" date="2014-03" db="EMBL/GenBank/DDBJ databases">
        <title>The sialotranscriptome of Amblyomma triste, Amblyomma parvum and Amblyomma cajennense ticks, uncovered by 454-based RNA-seq.</title>
        <authorList>
            <person name="Garcia G.R."/>
            <person name="Gardinassi L.G."/>
            <person name="Ribeiro J.M."/>
            <person name="Anatriello E."/>
            <person name="Ferreira B.R."/>
            <person name="Moreira H.N."/>
            <person name="Mafra C."/>
            <person name="Olegario M.M."/>
            <person name="Szabo P.J."/>
            <person name="Miranda-Santos I.K."/>
            <person name="Maruyama S.R."/>
        </authorList>
    </citation>
    <scope>NUCLEOTIDE SEQUENCE</scope>
    <source>
        <strain evidence="8">Mato Grasso do Sul</strain>
        <tissue evidence="8">Salivary glands</tissue>
    </source>
</reference>
<dbReference type="AlphaFoldDB" id="A0A023G9T1"/>
<sequence length="167" mass="18404">MWTFWFLSLGLLLGFTTFTTSEKDTPKNIPGCEDAGTTAAPPADNPKHYAVYTDKNGCTFKVIGTWMTKEDHRRLPVSLRRVRASSGRVKLPASCQKICKHSVKKFPEGTPCRLVTRDPIKGKNHIKNGCIRGYCSSGVCVSDNRSISCYVLPNNTELTSPSGSFAE</sequence>
<feature type="chain" id="PRO_5001520874" description="Evasin" evidence="7">
    <location>
        <begin position="22"/>
        <end position="167"/>
    </location>
</feature>
<keyword evidence="2 6" id="KW-0964">Secreted</keyword>
<dbReference type="Gene3D" id="2.30.130.100">
    <property type="match status" value="1"/>
</dbReference>
<name>A0A023G9T1_AMBTT</name>
<proteinExistence type="evidence at transcript level"/>
<dbReference type="GO" id="GO:0005576">
    <property type="term" value="C:extracellular region"/>
    <property type="evidence" value="ECO:0007669"/>
    <property type="project" value="UniProtKB-SubCell"/>
</dbReference>
<accession>A0A023G9T1</accession>
<dbReference type="InterPro" id="IPR045797">
    <property type="entry name" value="EVA_Class_A"/>
</dbReference>
<protein>
    <recommendedName>
        <fullName evidence="6">Evasin</fullName>
    </recommendedName>
</protein>
<keyword evidence="3 6" id="KW-0732">Signal</keyword>
<feature type="signal peptide" evidence="7">
    <location>
        <begin position="1"/>
        <end position="21"/>
    </location>
</feature>
<dbReference type="GO" id="GO:0019957">
    <property type="term" value="F:C-C chemokine binding"/>
    <property type="evidence" value="ECO:0007669"/>
    <property type="project" value="InterPro"/>
</dbReference>
<dbReference type="Pfam" id="PF19429">
    <property type="entry name" value="EVA_Class_A"/>
    <property type="match status" value="1"/>
</dbReference>
<evidence type="ECO:0000313" key="8">
    <source>
        <dbReference type="EMBL" id="JAC30642.1"/>
    </source>
</evidence>
<keyword evidence="5 6" id="KW-0325">Glycoprotein</keyword>
<keyword evidence="4 6" id="KW-1015">Disulfide bond</keyword>
<evidence type="ECO:0000256" key="7">
    <source>
        <dbReference type="SAM" id="SignalP"/>
    </source>
</evidence>
<evidence type="ECO:0000256" key="3">
    <source>
        <dbReference type="ARBA" id="ARBA00022729"/>
    </source>
</evidence>
<evidence type="ECO:0000256" key="6">
    <source>
        <dbReference type="RuleBase" id="RU369006"/>
    </source>
</evidence>
<evidence type="ECO:0000256" key="4">
    <source>
        <dbReference type="ARBA" id="ARBA00023157"/>
    </source>
</evidence>
<evidence type="ECO:0000256" key="2">
    <source>
        <dbReference type="ARBA" id="ARBA00022525"/>
    </source>
</evidence>
<dbReference type="EMBL" id="GBBM01004776">
    <property type="protein sequence ID" value="JAC30642.1"/>
    <property type="molecule type" value="mRNA"/>
</dbReference>